<dbReference type="Proteomes" id="UP001589865">
    <property type="component" value="Unassembled WGS sequence"/>
</dbReference>
<organism evidence="6 7">
    <name type="scientific">Roseomonas elaeocarpi</name>
    <dbReference type="NCBI Taxonomy" id="907779"/>
    <lineage>
        <taxon>Bacteria</taxon>
        <taxon>Pseudomonadati</taxon>
        <taxon>Pseudomonadota</taxon>
        <taxon>Alphaproteobacteria</taxon>
        <taxon>Acetobacterales</taxon>
        <taxon>Roseomonadaceae</taxon>
        <taxon>Roseomonas</taxon>
    </lineage>
</organism>
<sequence>MPLTRRTLLGTPLALSAMMVAPTVRAQADGRPTLRIAVAELPPTLEPAKELSNVGTRVTYSVFDTLIRRDFLSSPDGGGSRLVPHLATEWTRNDPQELVVKLRRGVRFHNGDEMTAEDVVFTFARMTGDRPLLTEARSYFDTLASVEALDPYTVRFRTRVPDVLLEQRLASWCSWVVNKRAYEALGMDGFALAPVGTGPYKLREMRRDQLIALDAFDDYWMGRPTARAVEFREMPEVAARVAALQSGDVDLITNLPPDQVDALRNMSGIDLRSVVLANVHVLVYDARGAAMGDKRVRQALSLAIDRQLLADTLWNGTAVVPPSHNFPEYGDMFLQGRSLRHDPERAMQLLREAGYRGEEIVYRTQPNYYTNALKAAQVLVEMWKAVGVNARVQVVENSSQMRAAGSQVSNWSNSTRLPDPLGSLWIAWGPGGFPQAGKGWTSTEAFNRAGRALEAETDLGKRREYFAAMLDAWEDEAPGTILYQPAEFYAVRKSVQWRPYTFYFMDLRPDNLRFV</sequence>
<dbReference type="SUPFAM" id="SSF53850">
    <property type="entry name" value="Periplasmic binding protein-like II"/>
    <property type="match status" value="1"/>
</dbReference>
<evidence type="ECO:0000313" key="7">
    <source>
        <dbReference type="Proteomes" id="UP001589865"/>
    </source>
</evidence>
<keyword evidence="7" id="KW-1185">Reference proteome</keyword>
<feature type="chain" id="PRO_5046319557" evidence="4">
    <location>
        <begin position="27"/>
        <end position="515"/>
    </location>
</feature>
<comment type="caution">
    <text evidence="6">The sequence shown here is derived from an EMBL/GenBank/DDBJ whole genome shotgun (WGS) entry which is preliminary data.</text>
</comment>
<feature type="signal peptide" evidence="4">
    <location>
        <begin position="1"/>
        <end position="26"/>
    </location>
</feature>
<feature type="domain" description="Solute-binding protein family 5" evidence="5">
    <location>
        <begin position="82"/>
        <end position="432"/>
    </location>
</feature>
<dbReference type="EMBL" id="JBHLUN010000001">
    <property type="protein sequence ID" value="MFC0406702.1"/>
    <property type="molecule type" value="Genomic_DNA"/>
</dbReference>
<reference evidence="6 7" key="1">
    <citation type="submission" date="2024-09" db="EMBL/GenBank/DDBJ databases">
        <authorList>
            <person name="Sun Q."/>
            <person name="Mori K."/>
        </authorList>
    </citation>
    <scope>NUCLEOTIDE SEQUENCE [LARGE SCALE GENOMIC DNA]</scope>
    <source>
        <strain evidence="6 7">TBRC 5777</strain>
    </source>
</reference>
<proteinExistence type="inferred from homology"/>
<dbReference type="InterPro" id="IPR030678">
    <property type="entry name" value="Peptide/Ni-bd"/>
</dbReference>
<keyword evidence="3 4" id="KW-0732">Signal</keyword>
<evidence type="ECO:0000313" key="6">
    <source>
        <dbReference type="EMBL" id="MFC0406702.1"/>
    </source>
</evidence>
<dbReference type="Gene3D" id="3.40.190.10">
    <property type="entry name" value="Periplasmic binding protein-like II"/>
    <property type="match status" value="1"/>
</dbReference>
<dbReference type="InterPro" id="IPR039424">
    <property type="entry name" value="SBP_5"/>
</dbReference>
<dbReference type="Gene3D" id="3.10.105.10">
    <property type="entry name" value="Dipeptide-binding Protein, Domain 3"/>
    <property type="match status" value="1"/>
</dbReference>
<dbReference type="Gene3D" id="3.90.76.10">
    <property type="entry name" value="Dipeptide-binding Protein, Domain 1"/>
    <property type="match status" value="1"/>
</dbReference>
<evidence type="ECO:0000256" key="4">
    <source>
        <dbReference type="SAM" id="SignalP"/>
    </source>
</evidence>
<evidence type="ECO:0000259" key="5">
    <source>
        <dbReference type="Pfam" id="PF00496"/>
    </source>
</evidence>
<evidence type="ECO:0000256" key="1">
    <source>
        <dbReference type="ARBA" id="ARBA00004418"/>
    </source>
</evidence>
<gene>
    <name evidence="6" type="ORF">ACFFGY_00480</name>
</gene>
<dbReference type="RefSeq" id="WP_377042377.1">
    <property type="nucleotide sequence ID" value="NZ_JBHLUN010000001.1"/>
</dbReference>
<dbReference type="CDD" id="cd08515">
    <property type="entry name" value="PBP2_NikA_DppA_OppA_like_10"/>
    <property type="match status" value="1"/>
</dbReference>
<dbReference type="PANTHER" id="PTHR30290">
    <property type="entry name" value="PERIPLASMIC BINDING COMPONENT OF ABC TRANSPORTER"/>
    <property type="match status" value="1"/>
</dbReference>
<comment type="similarity">
    <text evidence="2">Belongs to the bacterial solute-binding protein 5 family.</text>
</comment>
<dbReference type="PROSITE" id="PS51318">
    <property type="entry name" value="TAT"/>
    <property type="match status" value="1"/>
</dbReference>
<evidence type="ECO:0000256" key="3">
    <source>
        <dbReference type="ARBA" id="ARBA00022729"/>
    </source>
</evidence>
<dbReference type="InterPro" id="IPR006311">
    <property type="entry name" value="TAT_signal"/>
</dbReference>
<comment type="subcellular location">
    <subcellularLocation>
        <location evidence="1">Periplasm</location>
    </subcellularLocation>
</comment>
<dbReference type="PANTHER" id="PTHR30290:SF38">
    <property type="entry name" value="D,D-DIPEPTIDE-BINDING PERIPLASMIC PROTEIN DDPA-RELATED"/>
    <property type="match status" value="1"/>
</dbReference>
<protein>
    <submittedName>
        <fullName evidence="6">ABC transporter substrate-binding protein</fullName>
    </submittedName>
</protein>
<name>A0ABV6JLW4_9PROT</name>
<dbReference type="Pfam" id="PF00496">
    <property type="entry name" value="SBP_bac_5"/>
    <property type="match status" value="1"/>
</dbReference>
<dbReference type="InterPro" id="IPR000914">
    <property type="entry name" value="SBP_5_dom"/>
</dbReference>
<evidence type="ECO:0000256" key="2">
    <source>
        <dbReference type="ARBA" id="ARBA00005695"/>
    </source>
</evidence>
<dbReference type="PIRSF" id="PIRSF002741">
    <property type="entry name" value="MppA"/>
    <property type="match status" value="1"/>
</dbReference>
<accession>A0ABV6JLW4</accession>